<dbReference type="Proteomes" id="UP000190080">
    <property type="component" value="Unassembled WGS sequence"/>
</dbReference>
<comment type="caution">
    <text evidence="10">The sequence shown here is derived from an EMBL/GenBank/DDBJ whole genome shotgun (WGS) entry which is preliminary data.</text>
</comment>
<evidence type="ECO:0000256" key="1">
    <source>
        <dbReference type="ARBA" id="ARBA00001941"/>
    </source>
</evidence>
<reference evidence="10 11" key="1">
    <citation type="submission" date="2017-03" db="EMBL/GenBank/DDBJ databases">
        <title>Genome sequence of Clostridium oryzae DSM 28571.</title>
        <authorList>
            <person name="Poehlein A."/>
            <person name="Daniel R."/>
        </authorList>
    </citation>
    <scope>NUCLEOTIDE SEQUENCE [LARGE SCALE GENOMIC DNA]</scope>
    <source>
        <strain evidence="10 11">DSM 28571</strain>
    </source>
</reference>
<evidence type="ECO:0000313" key="11">
    <source>
        <dbReference type="Proteomes" id="UP000190080"/>
    </source>
</evidence>
<keyword evidence="9" id="KW-0482">Metalloprotease</keyword>
<dbReference type="AlphaFoldDB" id="A0A1V4I5E2"/>
<dbReference type="SUPFAM" id="SSF144052">
    <property type="entry name" value="Thermophilic metalloprotease-like"/>
    <property type="match status" value="1"/>
</dbReference>
<comment type="cofactor">
    <cofactor evidence="1">
        <name>Co(2+)</name>
        <dbReference type="ChEBI" id="CHEBI:48828"/>
    </cofactor>
</comment>
<gene>
    <name evidence="10" type="ORF">CLORY_44990</name>
</gene>
<accession>A0A1V4I5E2</accession>
<dbReference type="PANTHER" id="PTHR34448">
    <property type="entry name" value="AMINOPEPTIDASE"/>
    <property type="match status" value="1"/>
</dbReference>
<dbReference type="GO" id="GO:0046872">
    <property type="term" value="F:metal ion binding"/>
    <property type="evidence" value="ECO:0007669"/>
    <property type="project" value="UniProtKB-KW"/>
</dbReference>
<evidence type="ECO:0000256" key="3">
    <source>
        <dbReference type="ARBA" id="ARBA00001947"/>
    </source>
</evidence>
<evidence type="ECO:0000256" key="9">
    <source>
        <dbReference type="ARBA" id="ARBA00023049"/>
    </source>
</evidence>
<keyword evidence="8 10" id="KW-0378">Hydrolase</keyword>
<dbReference type="InterPro" id="IPR000787">
    <property type="entry name" value="Peptidase_M29"/>
</dbReference>
<evidence type="ECO:0000256" key="6">
    <source>
        <dbReference type="ARBA" id="ARBA00022670"/>
    </source>
</evidence>
<keyword evidence="5 10" id="KW-0031">Aminopeptidase</keyword>
<comment type="similarity">
    <text evidence="4">Belongs to the peptidase M29 family.</text>
</comment>
<dbReference type="GO" id="GO:0008237">
    <property type="term" value="F:metallopeptidase activity"/>
    <property type="evidence" value="ECO:0007669"/>
    <property type="project" value="UniProtKB-KW"/>
</dbReference>
<name>A0A1V4I5E2_9CLOT</name>
<keyword evidence="6" id="KW-0645">Protease</keyword>
<dbReference type="GO" id="GO:0004177">
    <property type="term" value="F:aminopeptidase activity"/>
    <property type="evidence" value="ECO:0007669"/>
    <property type="project" value="UniProtKB-KW"/>
</dbReference>
<evidence type="ECO:0000256" key="8">
    <source>
        <dbReference type="ARBA" id="ARBA00022801"/>
    </source>
</evidence>
<evidence type="ECO:0000256" key="2">
    <source>
        <dbReference type="ARBA" id="ARBA00001946"/>
    </source>
</evidence>
<dbReference type="EC" id="3.4.11.-" evidence="10"/>
<dbReference type="Gene3D" id="3.40.1830.10">
    <property type="entry name" value="Thermophilic metalloprotease (M29)"/>
    <property type="match status" value="1"/>
</dbReference>
<comment type="cofactor">
    <cofactor evidence="2">
        <name>Mg(2+)</name>
        <dbReference type="ChEBI" id="CHEBI:18420"/>
    </cofactor>
</comment>
<evidence type="ECO:0000313" key="10">
    <source>
        <dbReference type="EMBL" id="OPJ54835.1"/>
    </source>
</evidence>
<keyword evidence="11" id="KW-1185">Reference proteome</keyword>
<dbReference type="PANTHER" id="PTHR34448:SF3">
    <property type="entry name" value="AMINOPEPTIDASE AMPS"/>
    <property type="match status" value="1"/>
</dbReference>
<dbReference type="RefSeq" id="WP_079428746.1">
    <property type="nucleotide sequence ID" value="NZ_MZGV01000126.1"/>
</dbReference>
<dbReference type="InterPro" id="IPR052170">
    <property type="entry name" value="M29_Exopeptidase"/>
</dbReference>
<dbReference type="InterPro" id="IPR035097">
    <property type="entry name" value="M29_N-terminal"/>
</dbReference>
<evidence type="ECO:0000256" key="5">
    <source>
        <dbReference type="ARBA" id="ARBA00022438"/>
    </source>
</evidence>
<dbReference type="EMBL" id="MZGV01000126">
    <property type="protein sequence ID" value="OPJ54835.1"/>
    <property type="molecule type" value="Genomic_DNA"/>
</dbReference>
<organism evidence="10 11">
    <name type="scientific">Clostridium oryzae</name>
    <dbReference type="NCBI Taxonomy" id="1450648"/>
    <lineage>
        <taxon>Bacteria</taxon>
        <taxon>Bacillati</taxon>
        <taxon>Bacillota</taxon>
        <taxon>Clostridia</taxon>
        <taxon>Eubacteriales</taxon>
        <taxon>Clostridiaceae</taxon>
        <taxon>Clostridium</taxon>
    </lineage>
</organism>
<sequence>MNKDYLKKYAEIIVKVGINIQDNQTLVISSPIECAEFARMAAEIAYKNGARDVVMDWDDEMSSRIKYLEAKHDDVFNEFPEWNKKYYQEYVDKGAAFLGIYASDPEIMKGVSEDRIKRNVKAKNIGLKYFNDKLMNDQNVWCVVSVPTNSWAKKVFPDVSEEEAVESLWKAIFSVTRINGGDAVKAWNDHKLAGKKRVDIMNKYNFKYLVYKNSAGTDLRIELNPKALWLGCSSFSPEGTEFIANIPTEEIFTLPSKNGVNGKVVSSKPLDYHGNLIENFSITFKDGKIVDYTAEKGYESLKSLVELDEGSHYLGEVALVQYDSPISNSKILFYNTLFDENASCHLAIGQAYPTCLQGGDKMSREQLDKEGANDSLTHVDFMIGTEDLDITGITADGKEVPVFRKGNFVF</sequence>
<proteinExistence type="inferred from homology"/>
<dbReference type="GO" id="GO:0006508">
    <property type="term" value="P:proteolysis"/>
    <property type="evidence" value="ECO:0007669"/>
    <property type="project" value="UniProtKB-KW"/>
</dbReference>
<protein>
    <submittedName>
        <fullName evidence="10">Aminopeptidase 2</fullName>
        <ecNumber evidence="10">3.4.11.-</ecNumber>
    </submittedName>
</protein>
<keyword evidence="7" id="KW-0479">Metal-binding</keyword>
<dbReference type="OrthoDB" id="9803993at2"/>
<dbReference type="PRINTS" id="PR00919">
    <property type="entry name" value="THERMOPTASE"/>
</dbReference>
<dbReference type="Pfam" id="PF02073">
    <property type="entry name" value="Peptidase_M29"/>
    <property type="match status" value="1"/>
</dbReference>
<evidence type="ECO:0000256" key="7">
    <source>
        <dbReference type="ARBA" id="ARBA00022723"/>
    </source>
</evidence>
<evidence type="ECO:0000256" key="4">
    <source>
        <dbReference type="ARBA" id="ARBA00008236"/>
    </source>
</evidence>
<comment type="cofactor">
    <cofactor evidence="3">
        <name>Zn(2+)</name>
        <dbReference type="ChEBI" id="CHEBI:29105"/>
    </cofactor>
</comment>